<dbReference type="PIRSF" id="PIRSF000705">
    <property type="entry name" value="DNK"/>
    <property type="match status" value="1"/>
</dbReference>
<dbReference type="Proteomes" id="UP000717585">
    <property type="component" value="Unassembled WGS sequence"/>
</dbReference>
<feature type="binding site" evidence="8">
    <location>
        <begin position="161"/>
        <end position="165"/>
    </location>
    <ligand>
        <name>ATP</name>
        <dbReference type="ChEBI" id="CHEBI:30616"/>
    </ligand>
</feature>
<comment type="caution">
    <text evidence="10">The sequence shown here is derived from an EMBL/GenBank/DDBJ whole genome shotgun (WGS) entry which is preliminary data.</text>
</comment>
<evidence type="ECO:0000256" key="6">
    <source>
        <dbReference type="PIRSR" id="PIRSR000705-1"/>
    </source>
</evidence>
<feature type="binding site" evidence="7">
    <location>
        <position position="110"/>
    </location>
    <ligand>
        <name>substrate</name>
    </ligand>
</feature>
<dbReference type="OrthoDB" id="567086at2759"/>
<keyword evidence="4 10" id="KW-0418">Kinase</keyword>
<evidence type="ECO:0000313" key="11">
    <source>
        <dbReference type="Proteomes" id="UP000717585"/>
    </source>
</evidence>
<evidence type="ECO:0000256" key="7">
    <source>
        <dbReference type="PIRSR" id="PIRSR000705-2"/>
    </source>
</evidence>
<evidence type="ECO:0000256" key="5">
    <source>
        <dbReference type="ARBA" id="ARBA00022840"/>
    </source>
</evidence>
<protein>
    <submittedName>
        <fullName evidence="10">Deoxynucleoside kinase</fullName>
    </submittedName>
</protein>
<dbReference type="Pfam" id="PF01712">
    <property type="entry name" value="dNK"/>
    <property type="match status" value="1"/>
</dbReference>
<gene>
    <name evidence="10" type="ORF">J8273_0754</name>
</gene>
<feature type="binding site" evidence="7">
    <location>
        <position position="170"/>
    </location>
    <ligand>
        <name>substrate</name>
    </ligand>
</feature>
<dbReference type="GO" id="GO:0019136">
    <property type="term" value="F:deoxynucleoside kinase activity"/>
    <property type="evidence" value="ECO:0007669"/>
    <property type="project" value="InterPro"/>
</dbReference>
<dbReference type="InterPro" id="IPR027417">
    <property type="entry name" value="P-loop_NTPase"/>
</dbReference>
<evidence type="ECO:0000256" key="1">
    <source>
        <dbReference type="ARBA" id="ARBA00007420"/>
    </source>
</evidence>
<evidence type="ECO:0000313" key="10">
    <source>
        <dbReference type="EMBL" id="KAG9397624.1"/>
    </source>
</evidence>
<dbReference type="EMBL" id="JAHDYR010000001">
    <property type="protein sequence ID" value="KAG9397624.1"/>
    <property type="molecule type" value="Genomic_DNA"/>
</dbReference>
<dbReference type="Gene3D" id="3.40.50.300">
    <property type="entry name" value="P-loop containing nucleotide triphosphate hydrolases"/>
    <property type="match status" value="1"/>
</dbReference>
<dbReference type="InterPro" id="IPR031314">
    <property type="entry name" value="DNK_dom"/>
</dbReference>
<proteinExistence type="inferred from homology"/>
<dbReference type="AlphaFoldDB" id="A0A8J6BAN6"/>
<evidence type="ECO:0000256" key="8">
    <source>
        <dbReference type="PIRSR" id="PIRSR000705-3"/>
    </source>
</evidence>
<keyword evidence="11" id="KW-1185">Reference proteome</keyword>
<feature type="binding site" evidence="7">
    <location>
        <position position="105"/>
    </location>
    <ligand>
        <name>substrate</name>
    </ligand>
</feature>
<feature type="binding site" evidence="7">
    <location>
        <position position="80"/>
    </location>
    <ligand>
        <name>substrate</name>
    </ligand>
</feature>
<keyword evidence="2" id="KW-0808">Transferase</keyword>
<dbReference type="GO" id="GO:0005524">
    <property type="term" value="F:ATP binding"/>
    <property type="evidence" value="ECO:0007669"/>
    <property type="project" value="UniProtKB-KW"/>
</dbReference>
<dbReference type="SUPFAM" id="SSF52540">
    <property type="entry name" value="P-loop containing nucleoside triphosphate hydrolases"/>
    <property type="match status" value="1"/>
</dbReference>
<feature type="domain" description="Deoxynucleoside kinase" evidence="9">
    <location>
        <begin position="29"/>
        <end position="221"/>
    </location>
</feature>
<dbReference type="CDD" id="cd01673">
    <property type="entry name" value="dNK"/>
    <property type="match status" value="1"/>
</dbReference>
<organism evidence="10 11">
    <name type="scientific">Carpediemonas membranifera</name>
    <dbReference type="NCBI Taxonomy" id="201153"/>
    <lineage>
        <taxon>Eukaryota</taxon>
        <taxon>Metamonada</taxon>
        <taxon>Carpediemonas-like organisms</taxon>
        <taxon>Carpediemonas</taxon>
    </lineage>
</organism>
<comment type="similarity">
    <text evidence="1">Belongs to the DCK/DGK family.</text>
</comment>
<feature type="binding site" evidence="8">
    <location>
        <begin position="33"/>
        <end position="41"/>
    </location>
    <ligand>
        <name>ATP</name>
        <dbReference type="ChEBI" id="CHEBI:30616"/>
    </ligand>
</feature>
<dbReference type="GO" id="GO:0005737">
    <property type="term" value="C:cytoplasm"/>
    <property type="evidence" value="ECO:0007669"/>
    <property type="project" value="TreeGrafter"/>
</dbReference>
<evidence type="ECO:0000259" key="9">
    <source>
        <dbReference type="Pfam" id="PF01712"/>
    </source>
</evidence>
<feature type="binding site" evidence="7">
    <location>
        <position position="57"/>
    </location>
    <ligand>
        <name>substrate</name>
    </ligand>
</feature>
<name>A0A8J6BAN6_9EUKA</name>
<feature type="active site" description="Proton acceptor" evidence="6">
    <location>
        <position position="104"/>
    </location>
</feature>
<dbReference type="InterPro" id="IPR002624">
    <property type="entry name" value="DCK/DGK"/>
</dbReference>
<keyword evidence="3 8" id="KW-0547">Nucleotide-binding</keyword>
<dbReference type="PANTHER" id="PTHR10513:SF35">
    <property type="entry name" value="DEOXYADENOSINE KINASE"/>
    <property type="match status" value="1"/>
</dbReference>
<dbReference type="FunFam" id="3.40.50.300:FF:000659">
    <property type="entry name" value="Deoxyguanosine kinase"/>
    <property type="match status" value="1"/>
</dbReference>
<dbReference type="PANTHER" id="PTHR10513">
    <property type="entry name" value="DEOXYNUCLEOSIDE KINASE"/>
    <property type="match status" value="1"/>
</dbReference>
<evidence type="ECO:0000256" key="2">
    <source>
        <dbReference type="ARBA" id="ARBA00022679"/>
    </source>
</evidence>
<evidence type="ECO:0000256" key="4">
    <source>
        <dbReference type="ARBA" id="ARBA00022777"/>
    </source>
</evidence>
<sequence length="232" mass="27082">MVREPGSPGSPRMSVDPYNISPTMTNVFIGISGLIGAGKSTLAEKLAKRLDLPIFKEPVIDNIYLEDFYKDMKKYAFPLQVYLLNQRFKQHQQIIWQDIGGVQDRTIYEDSVFAKVLRDQGDMEERDYETYLELFRNMSNFMQKPTMIVHLDVTPEESMRRVEMRARGCETGVQLEYLQRLYKAYEEFIGAIAKVIPVIKIRWDEFRTVDEVVDRIALEYAKLANVRTVTFE</sequence>
<reference evidence="10" key="1">
    <citation type="submission" date="2021-05" db="EMBL/GenBank/DDBJ databases">
        <title>A free-living protist that lacks canonical eukaryotic 1 DNA replication and segregation systems.</title>
        <authorList>
            <person name="Salas-Leiva D.E."/>
            <person name="Tromer E.C."/>
            <person name="Curtis B.A."/>
            <person name="Jerlstrom-Hultqvist J."/>
            <person name="Kolisko M."/>
            <person name="Yi Z."/>
            <person name="Salas-Leiva J.S."/>
            <person name="Gallot-Lavallee L."/>
            <person name="Kops G.J.P.L."/>
            <person name="Archibald J.M."/>
            <person name="Simpson A.G.B."/>
            <person name="Roger A.J."/>
        </authorList>
    </citation>
    <scope>NUCLEOTIDE SEQUENCE</scope>
    <source>
        <strain evidence="10">BICM</strain>
    </source>
</reference>
<keyword evidence="5 8" id="KW-0067">ATP-binding</keyword>
<dbReference type="InterPro" id="IPR050566">
    <property type="entry name" value="Deoxyribonucleoside_kinase"/>
</dbReference>
<feature type="binding site" evidence="7">
    <location>
        <position position="69"/>
    </location>
    <ligand>
        <name>substrate</name>
    </ligand>
</feature>
<evidence type="ECO:0000256" key="3">
    <source>
        <dbReference type="ARBA" id="ARBA00022741"/>
    </source>
</evidence>
<accession>A0A8J6BAN6</accession>